<dbReference type="GO" id="GO:0006355">
    <property type="term" value="P:regulation of DNA-templated transcription"/>
    <property type="evidence" value="ECO:0007669"/>
    <property type="project" value="UniProtKB-ARBA"/>
</dbReference>
<reference evidence="5" key="1">
    <citation type="submission" date="2018-02" db="EMBL/GenBank/DDBJ databases">
        <authorList>
            <person name="Hausmann B."/>
        </authorList>
    </citation>
    <scope>NUCLEOTIDE SEQUENCE [LARGE SCALE GENOMIC DNA]</scope>
    <source>
        <strain evidence="5">Peat soil MAG SbF1</strain>
    </source>
</reference>
<dbReference type="SUPFAM" id="SSF46689">
    <property type="entry name" value="Homeodomain-like"/>
    <property type="match status" value="1"/>
</dbReference>
<accession>A0A2U3KDV3</accession>
<proteinExistence type="predicted"/>
<protein>
    <submittedName>
        <fullName evidence="4">Putative Bacterial regulatory s, tetR family protein</fullName>
    </submittedName>
</protein>
<organism evidence="4 5">
    <name type="scientific">Candidatus Desulfosporosinus infrequens</name>
    <dbReference type="NCBI Taxonomy" id="2043169"/>
    <lineage>
        <taxon>Bacteria</taxon>
        <taxon>Bacillati</taxon>
        <taxon>Bacillota</taxon>
        <taxon>Clostridia</taxon>
        <taxon>Eubacteriales</taxon>
        <taxon>Desulfitobacteriaceae</taxon>
        <taxon>Desulfosporosinus</taxon>
    </lineage>
</organism>
<dbReference type="InterPro" id="IPR001647">
    <property type="entry name" value="HTH_TetR"/>
</dbReference>
<evidence type="ECO:0000259" key="3">
    <source>
        <dbReference type="PROSITE" id="PS50977"/>
    </source>
</evidence>
<dbReference type="Pfam" id="PF00440">
    <property type="entry name" value="TetR_N"/>
    <property type="match status" value="1"/>
</dbReference>
<dbReference type="InterPro" id="IPR009057">
    <property type="entry name" value="Homeodomain-like_sf"/>
</dbReference>
<evidence type="ECO:0000256" key="2">
    <source>
        <dbReference type="PROSITE-ProRule" id="PRU00335"/>
    </source>
</evidence>
<dbReference type="InterPro" id="IPR023772">
    <property type="entry name" value="DNA-bd_HTH_TetR-type_CS"/>
</dbReference>
<dbReference type="InterPro" id="IPR049488">
    <property type="entry name" value="TM_1030-like_C"/>
</dbReference>
<gene>
    <name evidence="4" type="ORF">SBF1_1880009</name>
</gene>
<name>A0A2U3KDV3_9FIRM</name>
<dbReference type="Gene3D" id="1.10.357.10">
    <property type="entry name" value="Tetracycline Repressor, domain 2"/>
    <property type="match status" value="1"/>
</dbReference>
<dbReference type="Gene3D" id="1.10.10.60">
    <property type="entry name" value="Homeodomain-like"/>
    <property type="match status" value="1"/>
</dbReference>
<feature type="DNA-binding region" description="H-T-H motif" evidence="2">
    <location>
        <begin position="34"/>
        <end position="53"/>
    </location>
</feature>
<keyword evidence="1 2" id="KW-0238">DNA-binding</keyword>
<dbReference type="PROSITE" id="PS50977">
    <property type="entry name" value="HTH_TETR_2"/>
    <property type="match status" value="1"/>
</dbReference>
<dbReference type="GO" id="GO:0003677">
    <property type="term" value="F:DNA binding"/>
    <property type="evidence" value="ECO:0007669"/>
    <property type="project" value="UniProtKB-UniRule"/>
</dbReference>
<dbReference type="InterPro" id="IPR036271">
    <property type="entry name" value="Tet_transcr_reg_TetR-rel_C_sf"/>
</dbReference>
<dbReference type="Pfam" id="PF21256">
    <property type="entry name" value="TetR_C_5-like"/>
    <property type="match status" value="1"/>
</dbReference>
<dbReference type="SUPFAM" id="SSF48498">
    <property type="entry name" value="Tetracyclin repressor-like, C-terminal domain"/>
    <property type="match status" value="1"/>
</dbReference>
<dbReference type="Proteomes" id="UP000238916">
    <property type="component" value="Unassembled WGS sequence"/>
</dbReference>
<dbReference type="PANTHER" id="PTHR30328">
    <property type="entry name" value="TRANSCRIPTIONAL REPRESSOR"/>
    <property type="match status" value="1"/>
</dbReference>
<dbReference type="EMBL" id="OMOF01000099">
    <property type="protein sequence ID" value="SPF37823.1"/>
    <property type="molecule type" value="Genomic_DNA"/>
</dbReference>
<dbReference type="PRINTS" id="PR00455">
    <property type="entry name" value="HTHTETR"/>
</dbReference>
<dbReference type="PANTHER" id="PTHR30328:SF54">
    <property type="entry name" value="HTH-TYPE TRANSCRIPTIONAL REPRESSOR SCO4008"/>
    <property type="match status" value="1"/>
</dbReference>
<dbReference type="InterPro" id="IPR050109">
    <property type="entry name" value="HTH-type_TetR-like_transc_reg"/>
</dbReference>
<evidence type="ECO:0000313" key="4">
    <source>
        <dbReference type="EMBL" id="SPF37823.1"/>
    </source>
</evidence>
<evidence type="ECO:0000313" key="5">
    <source>
        <dbReference type="Proteomes" id="UP000238916"/>
    </source>
</evidence>
<evidence type="ECO:0000256" key="1">
    <source>
        <dbReference type="ARBA" id="ARBA00023125"/>
    </source>
</evidence>
<dbReference type="PROSITE" id="PS01081">
    <property type="entry name" value="HTH_TETR_1"/>
    <property type="match status" value="1"/>
</dbReference>
<dbReference type="AlphaFoldDB" id="A0A2U3KDV3"/>
<feature type="domain" description="HTH tetR-type" evidence="3">
    <location>
        <begin position="11"/>
        <end position="71"/>
    </location>
</feature>
<sequence>MPSEQFLNLPSEKQTNILNSCLEEFASYGFETASTNRIVNRAGISKGVLFKYFKDKESLFLYVCEMVLKQVVELFSINNMERFDDLFSFLKYITLQKIMVYKKHPEMYRLFLRIIRNPEHPIYSKIARTTTMITNDYMANVVRVWSSDGLNPDVSKERAISAILWILEGIQNKYLLSAPDATDNDQFDVFCQQLLLEIDQYFELLKYGMYSRKHEN</sequence>